<dbReference type="EC" id="3.1.3.27" evidence="1"/>
<feature type="transmembrane region" description="Helical" evidence="2">
    <location>
        <begin position="76"/>
        <end position="99"/>
    </location>
</feature>
<gene>
    <name evidence="4" type="ORF">OF850_12895</name>
</gene>
<dbReference type="EMBL" id="JAPFQI010000009">
    <property type="protein sequence ID" value="MCW8086530.1"/>
    <property type="molecule type" value="Genomic_DNA"/>
</dbReference>
<dbReference type="PIRSF" id="PIRSF006162">
    <property type="entry name" value="PgpA"/>
    <property type="match status" value="1"/>
</dbReference>
<keyword evidence="1" id="KW-0443">Lipid metabolism</keyword>
<organism evidence="4 5">
    <name type="scientific">Sabulicella glaciei</name>
    <dbReference type="NCBI Taxonomy" id="2984948"/>
    <lineage>
        <taxon>Bacteria</taxon>
        <taxon>Pseudomonadati</taxon>
        <taxon>Pseudomonadota</taxon>
        <taxon>Alphaproteobacteria</taxon>
        <taxon>Acetobacterales</taxon>
        <taxon>Acetobacteraceae</taxon>
        <taxon>Sabulicella</taxon>
    </lineage>
</organism>
<dbReference type="Gene3D" id="1.10.3760.10">
    <property type="entry name" value="PgpA-like"/>
    <property type="match status" value="1"/>
</dbReference>
<sequence>MAGLARAVASLGGIGRLGPGPGTWGSVAVLPLAAAPGWVPLLAATLFTMAGLWAVSRLPEAEADPGWVVVDEAAGMSLALAFADGLLAAAIAFSLFRAFDIAKPGPVGWLDRRGGTMGVMGDDLLAGLLAGLVVLGLRMILP</sequence>
<dbReference type="CDD" id="cd06971">
    <property type="entry name" value="PgpA"/>
    <property type="match status" value="1"/>
</dbReference>
<comment type="pathway">
    <text evidence="1">Phospholipid metabolism; phosphatidylglycerol biosynthesis; phosphatidylglycerol from CDP-diacylglycerol: step 2/2.</text>
</comment>
<dbReference type="InterPro" id="IPR036681">
    <property type="entry name" value="PgpA-like_sf"/>
</dbReference>
<feature type="transmembrane region" description="Helical" evidence="2">
    <location>
        <begin position="124"/>
        <end position="141"/>
    </location>
</feature>
<comment type="caution">
    <text evidence="4">The sequence shown here is derived from an EMBL/GenBank/DDBJ whole genome shotgun (WGS) entry which is preliminary data.</text>
</comment>
<keyword evidence="1" id="KW-0460">Magnesium</keyword>
<accession>A0ABT3NWJ2</accession>
<protein>
    <recommendedName>
        <fullName evidence="1">Phosphatidylglycerophosphatase A</fullName>
        <ecNumber evidence="1">3.1.3.27</ecNumber>
    </recommendedName>
    <alternativeName>
        <fullName evidence="1">Phosphatidylglycerolphosphate phosphatase A</fullName>
    </alternativeName>
</protein>
<keyword evidence="1" id="KW-1208">Phospholipid metabolism</keyword>
<evidence type="ECO:0000256" key="1">
    <source>
        <dbReference type="PIRNR" id="PIRNR006162"/>
    </source>
</evidence>
<reference evidence="4 5" key="1">
    <citation type="submission" date="2022-10" db="EMBL/GenBank/DDBJ databases">
        <title>Roseococcus glaciei nov., sp. nov., isolated from glacier.</title>
        <authorList>
            <person name="Liu Q."/>
            <person name="Xin Y.-H."/>
        </authorList>
    </citation>
    <scope>NUCLEOTIDE SEQUENCE [LARGE SCALE GENOMIC DNA]</scope>
    <source>
        <strain evidence="4 5">MDT2-1-1</strain>
    </source>
</reference>
<proteinExistence type="predicted"/>
<evidence type="ECO:0000256" key="2">
    <source>
        <dbReference type="SAM" id="Phobius"/>
    </source>
</evidence>
<feature type="domain" description="YutG/PgpA" evidence="3">
    <location>
        <begin position="8"/>
        <end position="137"/>
    </location>
</feature>
<dbReference type="PANTHER" id="PTHR36305">
    <property type="entry name" value="PHOSPHATIDYLGLYCEROPHOSPHATASE A"/>
    <property type="match status" value="1"/>
</dbReference>
<dbReference type="SUPFAM" id="SSF101307">
    <property type="entry name" value="YutG-like"/>
    <property type="match status" value="1"/>
</dbReference>
<comment type="catalytic activity">
    <reaction evidence="1">
        <text>a 1,2-diacyl-sn-glycero-3-phospho-(1'-sn-glycero-3'-phosphate) + H2O = a 1,2-diacyl-sn-glycero-3-phospho-(1'-sn-glycerol) + phosphate</text>
        <dbReference type="Rhea" id="RHEA:33751"/>
        <dbReference type="ChEBI" id="CHEBI:15377"/>
        <dbReference type="ChEBI" id="CHEBI:43474"/>
        <dbReference type="ChEBI" id="CHEBI:60110"/>
        <dbReference type="ChEBI" id="CHEBI:64716"/>
        <dbReference type="EC" id="3.1.3.27"/>
    </reaction>
</comment>
<evidence type="ECO:0000313" key="4">
    <source>
        <dbReference type="EMBL" id="MCW8086530.1"/>
    </source>
</evidence>
<keyword evidence="1" id="KW-0479">Metal-binding</keyword>
<dbReference type="InterPro" id="IPR026037">
    <property type="entry name" value="PgpA"/>
</dbReference>
<dbReference type="Proteomes" id="UP001526430">
    <property type="component" value="Unassembled WGS sequence"/>
</dbReference>
<evidence type="ECO:0000313" key="5">
    <source>
        <dbReference type="Proteomes" id="UP001526430"/>
    </source>
</evidence>
<feature type="transmembrane region" description="Helical" evidence="2">
    <location>
        <begin position="37"/>
        <end position="55"/>
    </location>
</feature>
<keyword evidence="2" id="KW-1133">Transmembrane helix</keyword>
<keyword evidence="1 2" id="KW-0472">Membrane</keyword>
<comment type="subcellular location">
    <subcellularLocation>
        <location evidence="1">Cell inner membrane</location>
        <topology evidence="1">Multi-pass membrane protein</topology>
    </subcellularLocation>
</comment>
<evidence type="ECO:0000259" key="3">
    <source>
        <dbReference type="Pfam" id="PF04608"/>
    </source>
</evidence>
<keyword evidence="5" id="KW-1185">Reference proteome</keyword>
<keyword evidence="1" id="KW-0997">Cell inner membrane</keyword>
<dbReference type="InterPro" id="IPR007686">
    <property type="entry name" value="YutG/PgpA"/>
</dbReference>
<comment type="cofactor">
    <cofactor evidence="1">
        <name>Mg(2+)</name>
        <dbReference type="ChEBI" id="CHEBI:18420"/>
    </cofactor>
</comment>
<keyword evidence="1" id="KW-1003">Cell membrane</keyword>
<dbReference type="PANTHER" id="PTHR36305:SF1">
    <property type="entry name" value="PHOSPHATIDYLGLYCEROPHOSPHATASE A"/>
    <property type="match status" value="1"/>
</dbReference>
<keyword evidence="1" id="KW-0442">Lipid degradation</keyword>
<dbReference type="Pfam" id="PF04608">
    <property type="entry name" value="PgpA"/>
    <property type="match status" value="1"/>
</dbReference>
<name>A0ABT3NWJ2_9PROT</name>
<keyword evidence="1" id="KW-0595">Phospholipid degradation</keyword>
<comment type="function">
    <text evidence="1">Lipid phosphatase which dephosphorylates phosphatidylglycerophosphate (PGP) to phosphatidylglycerol (PG).</text>
</comment>
<dbReference type="RefSeq" id="WP_301590596.1">
    <property type="nucleotide sequence ID" value="NZ_JAPFQI010000009.1"/>
</dbReference>
<keyword evidence="1 2" id="KW-0812">Transmembrane</keyword>
<keyword evidence="1" id="KW-0378">Hydrolase</keyword>